<evidence type="ECO:0000256" key="2">
    <source>
        <dbReference type="ARBA" id="ARBA00022692"/>
    </source>
</evidence>
<evidence type="ECO:0000256" key="4">
    <source>
        <dbReference type="ARBA" id="ARBA00023136"/>
    </source>
</evidence>
<organism evidence="6 7">
    <name type="scientific">Kineococcus xinjiangensis</name>
    <dbReference type="NCBI Taxonomy" id="512762"/>
    <lineage>
        <taxon>Bacteria</taxon>
        <taxon>Bacillati</taxon>
        <taxon>Actinomycetota</taxon>
        <taxon>Actinomycetes</taxon>
        <taxon>Kineosporiales</taxon>
        <taxon>Kineosporiaceae</taxon>
        <taxon>Kineococcus</taxon>
    </lineage>
</organism>
<gene>
    <name evidence="6" type="ORF">CLV92_10255</name>
</gene>
<dbReference type="Pfam" id="PF13515">
    <property type="entry name" value="FUSC_2"/>
    <property type="match status" value="1"/>
</dbReference>
<reference evidence="6 7" key="1">
    <citation type="submission" date="2018-02" db="EMBL/GenBank/DDBJ databases">
        <title>Genomic Encyclopedia of Archaeal and Bacterial Type Strains, Phase II (KMG-II): from individual species to whole genera.</title>
        <authorList>
            <person name="Goeker M."/>
        </authorList>
    </citation>
    <scope>NUCLEOTIDE SEQUENCE [LARGE SCALE GENOMIC DNA]</scope>
    <source>
        <strain evidence="6 7">DSM 22857</strain>
    </source>
</reference>
<sequence>MSRFSIHFPVLGPRVRSGALRWKGSWWQILQCGLGAAVAWHLARALWDQPAPVFAAVAAVISLGVTDGQRLRRVGELGVGVTVGVLLGSLIVQWIGHGGWQIGLIVVLGMAVARFLDAGNLIVNQTALQAVFVLALPPQPGGNSARWLDAMTGAVVALLIAALLPSDPRRELRARTASYVERLAAVLDDTARAVREHDAALAARALEAVRGTQAELDAWAESVTAGQEVNRISPLRWGGREEVSAQERLEAGVDRATRNLRVAVRRVRTALEFGEQMPDSLAGVFEELAAVVRTLGAPAWEGETQPPVVSGLKELAVRLGPRTLGADGLSATVVVAQVRSAVADLLEAHGIPLEEARRLMPR</sequence>
<proteinExistence type="predicted"/>
<evidence type="ECO:0000256" key="3">
    <source>
        <dbReference type="ARBA" id="ARBA00022989"/>
    </source>
</evidence>
<dbReference type="Proteomes" id="UP000239485">
    <property type="component" value="Unassembled WGS sequence"/>
</dbReference>
<evidence type="ECO:0000259" key="5">
    <source>
        <dbReference type="Pfam" id="PF13515"/>
    </source>
</evidence>
<dbReference type="AlphaFoldDB" id="A0A2S6IUF7"/>
<comment type="caution">
    <text evidence="6">The sequence shown here is derived from an EMBL/GenBank/DDBJ whole genome shotgun (WGS) entry which is preliminary data.</text>
</comment>
<dbReference type="RefSeq" id="WP_158257111.1">
    <property type="nucleotide sequence ID" value="NZ_PTJD01000002.1"/>
</dbReference>
<comment type="subcellular location">
    <subcellularLocation>
        <location evidence="1">Membrane</location>
        <topology evidence="1">Multi-pass membrane protein</topology>
    </subcellularLocation>
</comment>
<name>A0A2S6IUF7_9ACTN</name>
<dbReference type="InterPro" id="IPR049453">
    <property type="entry name" value="Memb_transporter_dom"/>
</dbReference>
<evidence type="ECO:0000256" key="1">
    <source>
        <dbReference type="ARBA" id="ARBA00004141"/>
    </source>
</evidence>
<evidence type="ECO:0000313" key="7">
    <source>
        <dbReference type="Proteomes" id="UP000239485"/>
    </source>
</evidence>
<keyword evidence="4" id="KW-0472">Membrane</keyword>
<dbReference type="OrthoDB" id="5198202at2"/>
<dbReference type="EMBL" id="PTJD01000002">
    <property type="protein sequence ID" value="PPK97905.1"/>
    <property type="molecule type" value="Genomic_DNA"/>
</dbReference>
<keyword evidence="7" id="KW-1185">Reference proteome</keyword>
<accession>A0A2S6IUF7</accession>
<feature type="domain" description="Integral membrane bound transporter" evidence="5">
    <location>
        <begin position="40"/>
        <end position="160"/>
    </location>
</feature>
<keyword evidence="2" id="KW-0812">Transmembrane</keyword>
<keyword evidence="3" id="KW-1133">Transmembrane helix</keyword>
<dbReference type="GO" id="GO:0016020">
    <property type="term" value="C:membrane"/>
    <property type="evidence" value="ECO:0007669"/>
    <property type="project" value="UniProtKB-SubCell"/>
</dbReference>
<protein>
    <submittedName>
        <fullName evidence="6">Uncharacterized membrane protein YgaE (UPF0421/DUF939 family)</fullName>
    </submittedName>
</protein>
<evidence type="ECO:0000313" key="6">
    <source>
        <dbReference type="EMBL" id="PPK97905.1"/>
    </source>
</evidence>